<evidence type="ECO:0000256" key="2">
    <source>
        <dbReference type="SAM" id="SignalP"/>
    </source>
</evidence>
<reference evidence="3 4" key="1">
    <citation type="journal article" date="2015" name="BMC Genomics">
        <title>The genome of the truffle-parasite Tolypocladium ophioglossoides and the evolution of antifungal peptaibiotics.</title>
        <authorList>
            <person name="Quandt C.A."/>
            <person name="Bushley K.E."/>
            <person name="Spatafora J.W."/>
        </authorList>
    </citation>
    <scope>NUCLEOTIDE SEQUENCE [LARGE SCALE GENOMIC DNA]</scope>
    <source>
        <strain evidence="3 4">CBS 100239</strain>
    </source>
</reference>
<protein>
    <submittedName>
        <fullName evidence="3">Uncharacterized protein</fullName>
    </submittedName>
</protein>
<dbReference type="OrthoDB" id="5085439at2759"/>
<dbReference type="Proteomes" id="UP000036947">
    <property type="component" value="Unassembled WGS sequence"/>
</dbReference>
<evidence type="ECO:0000313" key="4">
    <source>
        <dbReference type="Proteomes" id="UP000036947"/>
    </source>
</evidence>
<feature type="region of interest" description="Disordered" evidence="1">
    <location>
        <begin position="326"/>
        <end position="358"/>
    </location>
</feature>
<feature type="chain" id="PRO_5005544901" evidence="2">
    <location>
        <begin position="19"/>
        <end position="358"/>
    </location>
</feature>
<dbReference type="EMBL" id="LFRF01000005">
    <property type="protein sequence ID" value="KND92570.1"/>
    <property type="molecule type" value="Genomic_DNA"/>
</dbReference>
<dbReference type="AlphaFoldDB" id="A0A0L0NFR9"/>
<keyword evidence="4" id="KW-1185">Reference proteome</keyword>
<organism evidence="3 4">
    <name type="scientific">Tolypocladium ophioglossoides (strain CBS 100239)</name>
    <name type="common">Snaketongue truffleclub</name>
    <name type="synonym">Elaphocordyceps ophioglossoides</name>
    <dbReference type="NCBI Taxonomy" id="1163406"/>
    <lineage>
        <taxon>Eukaryota</taxon>
        <taxon>Fungi</taxon>
        <taxon>Dikarya</taxon>
        <taxon>Ascomycota</taxon>
        <taxon>Pezizomycotina</taxon>
        <taxon>Sordariomycetes</taxon>
        <taxon>Hypocreomycetidae</taxon>
        <taxon>Hypocreales</taxon>
        <taxon>Ophiocordycipitaceae</taxon>
        <taxon>Tolypocladium</taxon>
    </lineage>
</organism>
<feature type="compositionally biased region" description="Low complexity" evidence="1">
    <location>
        <begin position="125"/>
        <end position="175"/>
    </location>
</feature>
<name>A0A0L0NFR9_TOLOC</name>
<evidence type="ECO:0000313" key="3">
    <source>
        <dbReference type="EMBL" id="KND92570.1"/>
    </source>
</evidence>
<proteinExistence type="predicted"/>
<evidence type="ECO:0000256" key="1">
    <source>
        <dbReference type="SAM" id="MobiDB-lite"/>
    </source>
</evidence>
<sequence length="358" mass="36748">MNRLFPLAMLAMAPLVQARFGRLQDRRDSNECCPCPAPGAPSQGVTTVTVTQPAAAPKTETVTILQTVTPSGATVTITQINNNPPAVTQEVTVQLQPKPQTVTVINGPLQPSHGTPAEGSQPRVTTKTTQQGGTPQEGPKTVTITNGPSPTPGSPNVVTVTVNPNPSSPAGSSQPGSPPQPFESPSRPNSGDTVVTKTLSNVGNPETGPNVKAVASPDPSVMTAPPVTVTASPQVQTVVESIYQTLTKTVSGSGGDNIEIIIINISTGESTCRKKHSGKPCNAENHSSVPLSTGAPCPSAMNTTSITTAYNTVVVTLGTGKPHNATSAMGAPFPTGAGNPMMTIKGRKPRGPLSERIW</sequence>
<accession>A0A0L0NFR9</accession>
<feature type="compositionally biased region" description="Polar residues" evidence="1">
    <location>
        <begin position="187"/>
        <end position="204"/>
    </location>
</feature>
<keyword evidence="2" id="KW-0732">Signal</keyword>
<gene>
    <name evidence="3" type="ORF">TOPH_02871</name>
</gene>
<comment type="caution">
    <text evidence="3">The sequence shown here is derived from an EMBL/GenBank/DDBJ whole genome shotgun (WGS) entry which is preliminary data.</text>
</comment>
<feature type="region of interest" description="Disordered" evidence="1">
    <location>
        <begin position="103"/>
        <end position="219"/>
    </location>
</feature>
<feature type="signal peptide" evidence="2">
    <location>
        <begin position="1"/>
        <end position="18"/>
    </location>
</feature>